<dbReference type="EMBL" id="JBHSQO010000048">
    <property type="protein sequence ID" value="MFC6093677.1"/>
    <property type="molecule type" value="Genomic_DNA"/>
</dbReference>
<gene>
    <name evidence="1" type="ORF">ACFP3R_30775</name>
</gene>
<organism evidence="1 2">
    <name type="scientific">Saccharothrix lopnurensis</name>
    <dbReference type="NCBI Taxonomy" id="1670621"/>
    <lineage>
        <taxon>Bacteria</taxon>
        <taxon>Bacillati</taxon>
        <taxon>Actinomycetota</taxon>
        <taxon>Actinomycetes</taxon>
        <taxon>Pseudonocardiales</taxon>
        <taxon>Pseudonocardiaceae</taxon>
        <taxon>Saccharothrix</taxon>
    </lineage>
</organism>
<protein>
    <submittedName>
        <fullName evidence="1">Uncharacterized protein</fullName>
    </submittedName>
</protein>
<dbReference type="Proteomes" id="UP001596220">
    <property type="component" value="Unassembled WGS sequence"/>
</dbReference>
<evidence type="ECO:0000313" key="2">
    <source>
        <dbReference type="Proteomes" id="UP001596220"/>
    </source>
</evidence>
<reference evidence="2" key="1">
    <citation type="journal article" date="2019" name="Int. J. Syst. Evol. Microbiol.">
        <title>The Global Catalogue of Microorganisms (GCM) 10K type strain sequencing project: providing services to taxonomists for standard genome sequencing and annotation.</title>
        <authorList>
            <consortium name="The Broad Institute Genomics Platform"/>
            <consortium name="The Broad Institute Genome Sequencing Center for Infectious Disease"/>
            <person name="Wu L."/>
            <person name="Ma J."/>
        </authorList>
    </citation>
    <scope>NUCLEOTIDE SEQUENCE [LARGE SCALE GENOMIC DNA]</scope>
    <source>
        <strain evidence="2">CGMCC 4.7246</strain>
    </source>
</reference>
<proteinExistence type="predicted"/>
<dbReference type="RefSeq" id="WP_380641110.1">
    <property type="nucleotide sequence ID" value="NZ_JBHSQO010000048.1"/>
</dbReference>
<keyword evidence="2" id="KW-1185">Reference proteome</keyword>
<accession>A0ABW1PFP9</accession>
<sequence length="337" mass="36457">MPSVDQVVDYLNAKRWGITGHWRGADIWTRDEFDVLVPADDTADLGARLRDLLVCVADAEERSLRFVARDMVLPDSDVVSYRVTLPEFATVPLGAGLRAVRAVRDLITTCARAVADDLPGADARTPGRLVERTSLSTADEGFGFDLFIPVHHDAAPRFGRATTMRLLRTSNAALAADPRAVDDLVDDVSSALADLAGEHRGSPFDLVFHWAAGLPADREDTSLRFPRNFGANVRARRGKAVPVAARGVVRGRVTRLAQDGPRRVVTIRGALTLDGRPTGRERAVRVRVDDRRTYLVAVDAHTAGLTVRAEGDVESTGAKQGIVVEPGGFTVVDRGRG</sequence>
<comment type="caution">
    <text evidence="1">The sequence shown here is derived from an EMBL/GenBank/DDBJ whole genome shotgun (WGS) entry which is preliminary data.</text>
</comment>
<name>A0ABW1PFP9_9PSEU</name>
<evidence type="ECO:0000313" key="1">
    <source>
        <dbReference type="EMBL" id="MFC6093677.1"/>
    </source>
</evidence>